<dbReference type="AlphaFoldDB" id="A0A1H4BRN3"/>
<evidence type="ECO:0000313" key="2">
    <source>
        <dbReference type="EMBL" id="SEA50763.1"/>
    </source>
</evidence>
<organism evidence="2 3">
    <name type="scientific">Rubrimonas cliftonensis</name>
    <dbReference type="NCBI Taxonomy" id="89524"/>
    <lineage>
        <taxon>Bacteria</taxon>
        <taxon>Pseudomonadati</taxon>
        <taxon>Pseudomonadota</taxon>
        <taxon>Alphaproteobacteria</taxon>
        <taxon>Rhodobacterales</taxon>
        <taxon>Paracoccaceae</taxon>
        <taxon>Rubrimonas</taxon>
    </lineage>
</organism>
<feature type="domain" description="DUF1638" evidence="1">
    <location>
        <begin position="65"/>
        <end position="224"/>
    </location>
</feature>
<proteinExistence type="predicted"/>
<name>A0A1H4BRN3_9RHOB</name>
<dbReference type="EMBL" id="FNQM01000006">
    <property type="protein sequence ID" value="SEA50763.1"/>
    <property type="molecule type" value="Genomic_DNA"/>
</dbReference>
<protein>
    <recommendedName>
        <fullName evidence="1">DUF1638 domain-containing protein</fullName>
    </recommendedName>
</protein>
<dbReference type="InterPro" id="IPR012437">
    <property type="entry name" value="DUF1638"/>
</dbReference>
<evidence type="ECO:0000313" key="3">
    <source>
        <dbReference type="Proteomes" id="UP000198703"/>
    </source>
</evidence>
<reference evidence="2 3" key="1">
    <citation type="submission" date="2016-10" db="EMBL/GenBank/DDBJ databases">
        <authorList>
            <person name="de Groot N.N."/>
        </authorList>
    </citation>
    <scope>NUCLEOTIDE SEQUENCE [LARGE SCALE GENOMIC DNA]</scope>
    <source>
        <strain evidence="2 3">DSM 15345</strain>
    </source>
</reference>
<dbReference type="Pfam" id="PF07796">
    <property type="entry name" value="DUF1638"/>
    <property type="match status" value="1"/>
</dbReference>
<sequence>MTCDAGTTFEAALPDDAALLERGVMAPPPEGAASDRIMIVACGALAREILAVIRLNGWTHMDLECLPARLHNRPERIPEAVRARIRAARARGYAGVKVLYAECGAGWRLDAVCAEEGAERMPGPNCYALFDGFERHAERTPREIGALYLTDFLTRQFDALVWRGLGLDRHPELIEMLFGHYDRLIYLAQTEDKELETQALRAALALGLRFERRFTGYGDLARVLAAPVAP</sequence>
<accession>A0A1H4BRN3</accession>
<keyword evidence="3" id="KW-1185">Reference proteome</keyword>
<gene>
    <name evidence="2" type="ORF">SAMN05444370_10612</name>
</gene>
<dbReference type="STRING" id="89524.SAMN05444370_10612"/>
<evidence type="ECO:0000259" key="1">
    <source>
        <dbReference type="Pfam" id="PF07796"/>
    </source>
</evidence>
<dbReference type="Proteomes" id="UP000198703">
    <property type="component" value="Unassembled WGS sequence"/>
</dbReference>